<evidence type="ECO:0000256" key="8">
    <source>
        <dbReference type="ARBA" id="ARBA00048679"/>
    </source>
</evidence>
<dbReference type="InterPro" id="IPR011009">
    <property type="entry name" value="Kinase-like_dom_sf"/>
</dbReference>
<dbReference type="Pfam" id="PF00069">
    <property type="entry name" value="Pkinase"/>
    <property type="match status" value="2"/>
</dbReference>
<evidence type="ECO:0000256" key="2">
    <source>
        <dbReference type="ARBA" id="ARBA00022527"/>
    </source>
</evidence>
<dbReference type="GO" id="GO:0005524">
    <property type="term" value="F:ATP binding"/>
    <property type="evidence" value="ECO:0007669"/>
    <property type="project" value="UniProtKB-UniRule"/>
</dbReference>
<name>A0AAV9V965_9PEZI</name>
<dbReference type="PANTHER" id="PTHR47634:SF9">
    <property type="entry name" value="PROTEIN KINASE DOMAIN-CONTAINING PROTEIN-RELATED"/>
    <property type="match status" value="1"/>
</dbReference>
<dbReference type="Proteomes" id="UP001373714">
    <property type="component" value="Unassembled WGS sequence"/>
</dbReference>
<feature type="binding site" evidence="9">
    <location>
        <position position="164"/>
    </location>
    <ligand>
        <name>ATP</name>
        <dbReference type="ChEBI" id="CHEBI:30616"/>
    </ligand>
</feature>
<dbReference type="GO" id="GO:0004674">
    <property type="term" value="F:protein serine/threonine kinase activity"/>
    <property type="evidence" value="ECO:0007669"/>
    <property type="project" value="UniProtKB-KW"/>
</dbReference>
<comment type="catalytic activity">
    <reaction evidence="8">
        <text>L-seryl-[protein] + ATP = O-phospho-L-seryl-[protein] + ADP + H(+)</text>
        <dbReference type="Rhea" id="RHEA:17989"/>
        <dbReference type="Rhea" id="RHEA-COMP:9863"/>
        <dbReference type="Rhea" id="RHEA-COMP:11604"/>
        <dbReference type="ChEBI" id="CHEBI:15378"/>
        <dbReference type="ChEBI" id="CHEBI:29999"/>
        <dbReference type="ChEBI" id="CHEBI:30616"/>
        <dbReference type="ChEBI" id="CHEBI:83421"/>
        <dbReference type="ChEBI" id="CHEBI:456216"/>
        <dbReference type="EC" id="2.7.11.1"/>
    </reaction>
</comment>
<evidence type="ECO:0000259" key="10">
    <source>
        <dbReference type="PROSITE" id="PS50011"/>
    </source>
</evidence>
<keyword evidence="3" id="KW-0808">Transferase</keyword>
<evidence type="ECO:0000313" key="12">
    <source>
        <dbReference type="Proteomes" id="UP001373714"/>
    </source>
</evidence>
<dbReference type="Gene3D" id="1.10.510.10">
    <property type="entry name" value="Transferase(Phosphotransferase) domain 1"/>
    <property type="match status" value="1"/>
</dbReference>
<sequence length="527" mass="59713">MVYASLAASDATVWTPLIQAQAQAQHFPIPNIFVFISNTKSSNKYMGRQLFHLNHFLRLCKSLGSRSEYHILANSSPVLKGTNTNIIRNMSSTSHVPFNRLYQIISWDENENLENYRVGGFHPVHLGDRFKHDRYEILRKLGFGSYSTVWLSKDLLLDRYVALKINGAVKHGDEDEITKTEKLLPTEDNSPGRDCCMIPLDTFRHTGPNGIHACLVFEVMDGSLNKYSRYRPGFVKYVAQRTLLGISYLHRNNLVHSDLHTGNVFFRLRDVNSLTKDDFEKRYPEQQKVPLERLDGSKVDDHGPQYIVLGQPCQEEDNEQDIGEWYRDPIHCLSKPYEVDIKIGDLGSAFIATTPPQSFCTPFSLQAPEQALGLANIDAKIDIWTFGCMIFQLLFGYSPVSVDPISGQKSPDEEQQDIVLGLVSLLGSIPEQLLAQCPNANTLLQNSDISVRRENSLHSAIEEGKLASTEPGMFVDPGAAEELNKENFPILEDFFRQMLVWRSVDRRTAQNLLNHTWISDNQEPALL</sequence>
<dbReference type="AlphaFoldDB" id="A0AAV9V965"/>
<proteinExistence type="predicted"/>
<dbReference type="PROSITE" id="PS00107">
    <property type="entry name" value="PROTEIN_KINASE_ATP"/>
    <property type="match status" value="1"/>
</dbReference>
<gene>
    <name evidence="11" type="ORF">TWF730_007659</name>
</gene>
<evidence type="ECO:0000313" key="11">
    <source>
        <dbReference type="EMBL" id="KAK6358313.1"/>
    </source>
</evidence>
<comment type="catalytic activity">
    <reaction evidence="7">
        <text>L-threonyl-[protein] + ATP = O-phospho-L-threonyl-[protein] + ADP + H(+)</text>
        <dbReference type="Rhea" id="RHEA:46608"/>
        <dbReference type="Rhea" id="RHEA-COMP:11060"/>
        <dbReference type="Rhea" id="RHEA-COMP:11605"/>
        <dbReference type="ChEBI" id="CHEBI:15378"/>
        <dbReference type="ChEBI" id="CHEBI:30013"/>
        <dbReference type="ChEBI" id="CHEBI:30616"/>
        <dbReference type="ChEBI" id="CHEBI:61977"/>
        <dbReference type="ChEBI" id="CHEBI:456216"/>
        <dbReference type="EC" id="2.7.11.1"/>
    </reaction>
</comment>
<keyword evidence="5" id="KW-0418">Kinase</keyword>
<evidence type="ECO:0000256" key="9">
    <source>
        <dbReference type="PROSITE-ProRule" id="PRU10141"/>
    </source>
</evidence>
<dbReference type="PROSITE" id="PS50011">
    <property type="entry name" value="PROTEIN_KINASE_DOM"/>
    <property type="match status" value="1"/>
</dbReference>
<evidence type="ECO:0000256" key="3">
    <source>
        <dbReference type="ARBA" id="ARBA00022679"/>
    </source>
</evidence>
<dbReference type="InterPro" id="IPR051334">
    <property type="entry name" value="SRPK"/>
</dbReference>
<dbReference type="InterPro" id="IPR000719">
    <property type="entry name" value="Prot_kinase_dom"/>
</dbReference>
<keyword evidence="6 9" id="KW-0067">ATP-binding</keyword>
<evidence type="ECO:0000256" key="1">
    <source>
        <dbReference type="ARBA" id="ARBA00012513"/>
    </source>
</evidence>
<reference evidence="11 12" key="1">
    <citation type="submission" date="2019-10" db="EMBL/GenBank/DDBJ databases">
        <authorList>
            <person name="Palmer J.M."/>
        </authorList>
    </citation>
    <scope>NUCLEOTIDE SEQUENCE [LARGE SCALE GENOMIC DNA]</scope>
    <source>
        <strain evidence="11 12">TWF730</strain>
    </source>
</reference>
<feature type="domain" description="Protein kinase" evidence="10">
    <location>
        <begin position="135"/>
        <end position="518"/>
    </location>
</feature>
<evidence type="ECO:0000256" key="4">
    <source>
        <dbReference type="ARBA" id="ARBA00022741"/>
    </source>
</evidence>
<dbReference type="GO" id="GO:0050684">
    <property type="term" value="P:regulation of mRNA processing"/>
    <property type="evidence" value="ECO:0007669"/>
    <property type="project" value="TreeGrafter"/>
</dbReference>
<dbReference type="Gene3D" id="3.30.200.20">
    <property type="entry name" value="Phosphorylase Kinase, domain 1"/>
    <property type="match status" value="1"/>
</dbReference>
<organism evidence="11 12">
    <name type="scientific">Orbilia blumenaviensis</name>
    <dbReference type="NCBI Taxonomy" id="1796055"/>
    <lineage>
        <taxon>Eukaryota</taxon>
        <taxon>Fungi</taxon>
        <taxon>Dikarya</taxon>
        <taxon>Ascomycota</taxon>
        <taxon>Pezizomycotina</taxon>
        <taxon>Orbiliomycetes</taxon>
        <taxon>Orbiliales</taxon>
        <taxon>Orbiliaceae</taxon>
        <taxon>Orbilia</taxon>
    </lineage>
</organism>
<dbReference type="SUPFAM" id="SSF56112">
    <property type="entry name" value="Protein kinase-like (PK-like)"/>
    <property type="match status" value="1"/>
</dbReference>
<dbReference type="InterPro" id="IPR017441">
    <property type="entry name" value="Protein_kinase_ATP_BS"/>
</dbReference>
<dbReference type="PANTHER" id="PTHR47634">
    <property type="entry name" value="PROTEIN KINASE DOMAIN-CONTAINING PROTEIN-RELATED"/>
    <property type="match status" value="1"/>
</dbReference>
<keyword evidence="2" id="KW-0723">Serine/threonine-protein kinase</keyword>
<protein>
    <recommendedName>
        <fullName evidence="1">non-specific serine/threonine protein kinase</fullName>
        <ecNumber evidence="1">2.7.11.1</ecNumber>
    </recommendedName>
</protein>
<evidence type="ECO:0000256" key="5">
    <source>
        <dbReference type="ARBA" id="ARBA00022777"/>
    </source>
</evidence>
<dbReference type="EC" id="2.7.11.1" evidence="1"/>
<dbReference type="EMBL" id="JAVHNS010000004">
    <property type="protein sequence ID" value="KAK6358313.1"/>
    <property type="molecule type" value="Genomic_DNA"/>
</dbReference>
<dbReference type="SMART" id="SM00220">
    <property type="entry name" value="S_TKc"/>
    <property type="match status" value="1"/>
</dbReference>
<accession>A0AAV9V965</accession>
<keyword evidence="4 9" id="KW-0547">Nucleotide-binding</keyword>
<keyword evidence="12" id="KW-1185">Reference proteome</keyword>
<dbReference type="GO" id="GO:0000245">
    <property type="term" value="P:spliceosomal complex assembly"/>
    <property type="evidence" value="ECO:0007669"/>
    <property type="project" value="TreeGrafter"/>
</dbReference>
<comment type="caution">
    <text evidence="11">The sequence shown here is derived from an EMBL/GenBank/DDBJ whole genome shotgun (WGS) entry which is preliminary data.</text>
</comment>
<evidence type="ECO:0000256" key="7">
    <source>
        <dbReference type="ARBA" id="ARBA00047899"/>
    </source>
</evidence>
<evidence type="ECO:0000256" key="6">
    <source>
        <dbReference type="ARBA" id="ARBA00022840"/>
    </source>
</evidence>